<evidence type="ECO:0000313" key="17">
    <source>
        <dbReference type="EMBL" id="CAD7249972.1"/>
    </source>
</evidence>
<feature type="domain" description="Acyl-CoA oxidase C-alpha1" evidence="16">
    <location>
        <begin position="298"/>
        <end position="480"/>
    </location>
</feature>
<evidence type="ECO:0000256" key="13">
    <source>
        <dbReference type="PIRSR" id="PIRSR000168-2"/>
    </source>
</evidence>
<dbReference type="InterPro" id="IPR036250">
    <property type="entry name" value="AcylCo_DH-like_C"/>
</dbReference>
<keyword evidence="18" id="KW-1185">Reference proteome</keyword>
<dbReference type="SUPFAM" id="SSF56645">
    <property type="entry name" value="Acyl-CoA dehydrogenase NM domain-like"/>
    <property type="match status" value="1"/>
</dbReference>
<evidence type="ECO:0000313" key="18">
    <source>
        <dbReference type="Proteomes" id="UP000677054"/>
    </source>
</evidence>
<feature type="binding site" evidence="13">
    <location>
        <position position="155"/>
    </location>
    <ligand>
        <name>FAD</name>
        <dbReference type="ChEBI" id="CHEBI:57692"/>
    </ligand>
</feature>
<evidence type="ECO:0000256" key="7">
    <source>
        <dbReference type="ARBA" id="ARBA00022832"/>
    </source>
</evidence>
<comment type="subcellular location">
    <subcellularLocation>
        <location evidence="2">Peroxisome</location>
    </subcellularLocation>
</comment>
<protein>
    <recommendedName>
        <fullName evidence="11">Acyl-coenzyme A oxidase</fullName>
    </recommendedName>
</protein>
<dbReference type="FunFam" id="2.40.110.10:FF:000003">
    <property type="entry name" value="Acyl-coenzyme A oxidase"/>
    <property type="match status" value="1"/>
</dbReference>
<evidence type="ECO:0000256" key="5">
    <source>
        <dbReference type="ARBA" id="ARBA00022630"/>
    </source>
</evidence>
<dbReference type="GO" id="GO:0071949">
    <property type="term" value="F:FAD binding"/>
    <property type="evidence" value="ECO:0007669"/>
    <property type="project" value="InterPro"/>
</dbReference>
<dbReference type="InterPro" id="IPR012258">
    <property type="entry name" value="Acyl-CoA_oxidase"/>
</dbReference>
<comment type="similarity">
    <text evidence="4 11">Belongs to the acyl-CoA oxidase family.</text>
</comment>
<dbReference type="Pfam" id="PF01756">
    <property type="entry name" value="ACOX"/>
    <property type="match status" value="1"/>
</dbReference>
<keyword evidence="8" id="KW-0560">Oxidoreductase</keyword>
<feature type="domain" description="Acyl-coenzyme A oxidase N-terminal" evidence="15">
    <location>
        <begin position="20"/>
        <end position="148"/>
    </location>
</feature>
<evidence type="ECO:0000256" key="10">
    <source>
        <dbReference type="ARBA" id="ARBA00023140"/>
    </source>
</evidence>
<keyword evidence="9" id="KW-0443">Lipid metabolism</keyword>
<comment type="pathway">
    <text evidence="3">Lipid metabolism; peroxisomal fatty acid beta-oxidation.</text>
</comment>
<evidence type="ECO:0000256" key="2">
    <source>
        <dbReference type="ARBA" id="ARBA00004275"/>
    </source>
</evidence>
<dbReference type="PANTHER" id="PTHR10909">
    <property type="entry name" value="ELECTRON TRANSPORT OXIDOREDUCTASE"/>
    <property type="match status" value="1"/>
</dbReference>
<evidence type="ECO:0000259" key="15">
    <source>
        <dbReference type="Pfam" id="PF14749"/>
    </source>
</evidence>
<dbReference type="FunFam" id="1.20.140.10:FF:000013">
    <property type="entry name" value="Acyl-coenzyme A oxidase"/>
    <property type="match status" value="1"/>
</dbReference>
<evidence type="ECO:0000256" key="3">
    <source>
        <dbReference type="ARBA" id="ARBA00004846"/>
    </source>
</evidence>
<dbReference type="EMBL" id="CAJPEV010002588">
    <property type="protein sequence ID" value="CAG0897403.1"/>
    <property type="molecule type" value="Genomic_DNA"/>
</dbReference>
<reference evidence="17" key="1">
    <citation type="submission" date="2020-11" db="EMBL/GenBank/DDBJ databases">
        <authorList>
            <person name="Tran Van P."/>
        </authorList>
    </citation>
    <scope>NUCLEOTIDE SEQUENCE</scope>
</reference>
<comment type="cofactor">
    <cofactor evidence="1">
        <name>FAD</name>
        <dbReference type="ChEBI" id="CHEBI:57692"/>
    </cofactor>
</comment>
<evidence type="ECO:0000256" key="4">
    <source>
        <dbReference type="ARBA" id="ARBA00006288"/>
    </source>
</evidence>
<keyword evidence="5 11" id="KW-0285">Flavoprotein</keyword>
<dbReference type="Gene3D" id="1.20.140.10">
    <property type="entry name" value="Butyryl-CoA Dehydrogenase, subunit A, domain 3"/>
    <property type="match status" value="2"/>
</dbReference>
<accession>A0A7R9A9G4</accession>
<dbReference type="SUPFAM" id="SSF47203">
    <property type="entry name" value="Acyl-CoA dehydrogenase C-terminal domain-like"/>
    <property type="match status" value="2"/>
</dbReference>
<dbReference type="GO" id="GO:0005504">
    <property type="term" value="F:fatty acid binding"/>
    <property type="evidence" value="ECO:0007669"/>
    <property type="project" value="TreeGrafter"/>
</dbReference>
<dbReference type="InterPro" id="IPR029320">
    <property type="entry name" value="Acyl-CoA_ox_N"/>
</dbReference>
<evidence type="ECO:0000256" key="8">
    <source>
        <dbReference type="ARBA" id="ARBA00023002"/>
    </source>
</evidence>
<dbReference type="GO" id="GO:0003997">
    <property type="term" value="F:acyl-CoA oxidase activity"/>
    <property type="evidence" value="ECO:0007669"/>
    <property type="project" value="InterPro"/>
</dbReference>
<dbReference type="GO" id="GO:0033540">
    <property type="term" value="P:fatty acid beta-oxidation using acyl-CoA oxidase"/>
    <property type="evidence" value="ECO:0007669"/>
    <property type="project" value="TreeGrafter"/>
</dbReference>
<dbReference type="OrthoDB" id="538336at2759"/>
<name>A0A7R9A9G4_9CRUS</name>
<evidence type="ECO:0000256" key="11">
    <source>
        <dbReference type="PIRNR" id="PIRNR000168"/>
    </source>
</evidence>
<evidence type="ECO:0000256" key="6">
    <source>
        <dbReference type="ARBA" id="ARBA00022827"/>
    </source>
</evidence>
<keyword evidence="7" id="KW-0276">Fatty acid metabolism</keyword>
<dbReference type="InterPro" id="IPR002655">
    <property type="entry name" value="Acyl-CoA_oxidase_C"/>
</dbReference>
<organism evidence="17">
    <name type="scientific">Darwinula stevensoni</name>
    <dbReference type="NCBI Taxonomy" id="69355"/>
    <lineage>
        <taxon>Eukaryota</taxon>
        <taxon>Metazoa</taxon>
        <taxon>Ecdysozoa</taxon>
        <taxon>Arthropoda</taxon>
        <taxon>Crustacea</taxon>
        <taxon>Oligostraca</taxon>
        <taxon>Ostracoda</taxon>
        <taxon>Podocopa</taxon>
        <taxon>Podocopida</taxon>
        <taxon>Darwinulocopina</taxon>
        <taxon>Darwinuloidea</taxon>
        <taxon>Darwinulidae</taxon>
        <taxon>Darwinula</taxon>
    </lineage>
</organism>
<evidence type="ECO:0000256" key="1">
    <source>
        <dbReference type="ARBA" id="ARBA00001974"/>
    </source>
</evidence>
<dbReference type="PIRSF" id="PIRSF000168">
    <property type="entry name" value="Acyl-CoA_oxidase"/>
    <property type="match status" value="1"/>
</dbReference>
<dbReference type="Pfam" id="PF14749">
    <property type="entry name" value="Acyl-CoA_ox_N"/>
    <property type="match status" value="1"/>
</dbReference>
<dbReference type="GO" id="GO:0005777">
    <property type="term" value="C:peroxisome"/>
    <property type="evidence" value="ECO:0007669"/>
    <property type="project" value="UniProtKB-SubCell"/>
</dbReference>
<evidence type="ECO:0000259" key="14">
    <source>
        <dbReference type="Pfam" id="PF01756"/>
    </source>
</evidence>
<dbReference type="GO" id="GO:0055088">
    <property type="term" value="P:lipid homeostasis"/>
    <property type="evidence" value="ECO:0007669"/>
    <property type="project" value="TreeGrafter"/>
</dbReference>
<keyword evidence="6 11" id="KW-0274">FAD</keyword>
<dbReference type="FunFam" id="1.20.140.10:FF:000005">
    <property type="entry name" value="Acyl-coenzyme A oxidase"/>
    <property type="match status" value="1"/>
</dbReference>
<feature type="active site" description="Proton acceptor" evidence="12">
    <location>
        <position position="465"/>
    </location>
</feature>
<feature type="domain" description="Acyl-CoA oxidase C-terminal" evidence="14">
    <location>
        <begin position="507"/>
        <end position="670"/>
    </location>
</feature>
<feature type="binding site" evidence="13">
    <location>
        <position position="194"/>
    </location>
    <ligand>
        <name>FAD</name>
        <dbReference type="ChEBI" id="CHEBI:57692"/>
    </ligand>
</feature>
<dbReference type="PANTHER" id="PTHR10909:SF250">
    <property type="entry name" value="PEROXISOMAL ACYL-COENZYME A OXIDASE 1"/>
    <property type="match status" value="1"/>
</dbReference>
<dbReference type="EMBL" id="LR902105">
    <property type="protein sequence ID" value="CAD7249972.1"/>
    <property type="molecule type" value="Genomic_DNA"/>
</dbReference>
<dbReference type="InterPro" id="IPR046373">
    <property type="entry name" value="Acyl-CoA_Oxase/DH_mid-dom_sf"/>
</dbReference>
<dbReference type="Pfam" id="PF22924">
    <property type="entry name" value="ACOX_C_alpha1"/>
    <property type="match status" value="1"/>
</dbReference>
<dbReference type="AlphaFoldDB" id="A0A7R9A9G4"/>
<proteinExistence type="inferred from homology"/>
<dbReference type="InterPro" id="IPR055060">
    <property type="entry name" value="ACOX_C_alpha1"/>
</dbReference>
<dbReference type="InterPro" id="IPR037069">
    <property type="entry name" value="AcylCoA_DH/ox_N_sf"/>
</dbReference>
<evidence type="ECO:0000256" key="9">
    <source>
        <dbReference type="ARBA" id="ARBA00023098"/>
    </source>
</evidence>
<evidence type="ECO:0000256" key="12">
    <source>
        <dbReference type="PIRSR" id="PIRSR000168-1"/>
    </source>
</evidence>
<gene>
    <name evidence="17" type="ORF">DSTB1V02_LOCUS9756</name>
</gene>
<sequence length="676" mass="75097">MGKSFVNPDLLKERASCSFNKEELTNLLDGGKEATEHRRALESYILSIPGAFEGVSKYDHLGHKEFYEVAVAKSKKIMGALQVSNMEGVGTPQEAFQMLFGGWMGSTLGLDGNPLAVHYGMFLPCILGQGTPEQIVKWLHMGWTLEIIGCYAQVTELGHGTFVRGLETTAVYDPKAEEFILNTPTLTSLKWWPGGCEFQVAVVGNTATHAIVVAQLYTRGECRGVHPFIVPLRNMDDHSPLSGIEIGDIGRRMAFNAADNGFLRLTNVRIPRENLLMKHAQVLQDGTYIRPANSKLSYGTMVFVRVMICRDMCNQLKKAVTIATRYSAVRRQSEISPGYGKYNIASVNDITQPEIDVPGAGEVQILDFVTQQWKLFPALATAFGIHFGFQYVMEQYHQVNEHVNNGDLDTLPQLHILSCGLKAQSTGDAQYFVEVCRMACGGHGFLMSSQFPQIYGLCAAASIYEGENTVLWLQVARYLMKSELQQTFQAEAINKGCLFQGQTLCLDAVLNAFLCVAHGRIRSSFHNLQSLISQGGICFEEAMNRSSVALVSAAKAYIRHFSVAQFVAHVKNQMSQGTRNILGTLCRLYSLFWMLEDLGDFIIYAHVSSEDLKHLEMTRGELLREIRPEAVNLVDAFDLRDEVLVSALGAYDGNVYEHLYDAALKSPLNHLIKSKL</sequence>
<dbReference type="Gene3D" id="2.40.110.10">
    <property type="entry name" value="Butyryl-CoA Dehydrogenase, subunit A, domain 2"/>
    <property type="match status" value="1"/>
</dbReference>
<dbReference type="Gene3D" id="1.10.540.10">
    <property type="entry name" value="Acyl-CoA dehydrogenase/oxidase, N-terminal domain"/>
    <property type="match status" value="1"/>
</dbReference>
<keyword evidence="10" id="KW-0576">Peroxisome</keyword>
<dbReference type="InterPro" id="IPR009100">
    <property type="entry name" value="AcylCoA_DH/oxidase_NM_dom_sf"/>
</dbReference>
<evidence type="ECO:0000259" key="16">
    <source>
        <dbReference type="Pfam" id="PF22924"/>
    </source>
</evidence>
<dbReference type="Proteomes" id="UP000677054">
    <property type="component" value="Unassembled WGS sequence"/>
</dbReference>